<keyword evidence="1" id="KW-0732">Signal</keyword>
<dbReference type="AlphaFoldDB" id="B4VZ69"/>
<dbReference type="Proteomes" id="UP000003835">
    <property type="component" value="Unassembled WGS sequence"/>
</dbReference>
<accession>B4VZ69</accession>
<proteinExistence type="predicted"/>
<evidence type="ECO:0000256" key="1">
    <source>
        <dbReference type="SAM" id="SignalP"/>
    </source>
</evidence>
<feature type="chain" id="PRO_5002827674" evidence="1">
    <location>
        <begin position="32"/>
        <end position="255"/>
    </location>
</feature>
<keyword evidence="3" id="KW-1185">Reference proteome</keyword>
<dbReference type="eggNOG" id="ENOG5032S6M">
    <property type="taxonomic scope" value="Bacteria"/>
</dbReference>
<organism evidence="2 3">
    <name type="scientific">Coleofasciculus chthonoplastes PCC 7420</name>
    <dbReference type="NCBI Taxonomy" id="118168"/>
    <lineage>
        <taxon>Bacteria</taxon>
        <taxon>Bacillati</taxon>
        <taxon>Cyanobacteriota</taxon>
        <taxon>Cyanophyceae</taxon>
        <taxon>Coleofasciculales</taxon>
        <taxon>Coleofasciculaceae</taxon>
        <taxon>Coleofasciculus</taxon>
    </lineage>
</organism>
<reference evidence="2 3" key="1">
    <citation type="submission" date="2008-07" db="EMBL/GenBank/DDBJ databases">
        <authorList>
            <person name="Tandeau de Marsac N."/>
            <person name="Ferriera S."/>
            <person name="Johnson J."/>
            <person name="Kravitz S."/>
            <person name="Beeson K."/>
            <person name="Sutton G."/>
            <person name="Rogers Y.-H."/>
            <person name="Friedman R."/>
            <person name="Frazier M."/>
            <person name="Venter J.C."/>
        </authorList>
    </citation>
    <scope>NUCLEOTIDE SEQUENCE [LARGE SCALE GENOMIC DNA]</scope>
    <source>
        <strain evidence="2 3">PCC 7420</strain>
    </source>
</reference>
<name>B4VZ69_9CYAN</name>
<evidence type="ECO:0000313" key="3">
    <source>
        <dbReference type="Proteomes" id="UP000003835"/>
    </source>
</evidence>
<dbReference type="EMBL" id="DS989861">
    <property type="protein sequence ID" value="EDX72799.1"/>
    <property type="molecule type" value="Genomic_DNA"/>
</dbReference>
<dbReference type="InterPro" id="IPR049671">
    <property type="entry name" value="Choice_anch_W"/>
</dbReference>
<protein>
    <submittedName>
        <fullName evidence="2">PEP-CTERM putative exosortase interaction domain protein</fullName>
    </submittedName>
</protein>
<dbReference type="HOGENOM" id="CLU_1127786_0_0_3"/>
<sequence length="255" mass="27577">MNLIRNKLITTSLAVGASVISFGVLSQPASAVNVTFVKEGGNPPDGWTNLNWTLEGRAGKEPGDWEFATKEDDGNPIEQLEWEWQNQEEVPWTLEWDGNTVSFNIQDQTISYYQATPPATSFDGFYLWTRTTTSDGKVAPGTKMFLEVDAVNGIDIDPVSSSAIAPEPDGQNITKNYFFSDTQISTLSGIATMSWSDGAPNPNLAAARSLVGLKIEGFSTSSTPVPEPLTLLGSATALGFGALFKRQYSKQHKSG</sequence>
<feature type="signal peptide" evidence="1">
    <location>
        <begin position="1"/>
        <end position="31"/>
    </location>
</feature>
<evidence type="ECO:0000313" key="2">
    <source>
        <dbReference type="EMBL" id="EDX72799.1"/>
    </source>
</evidence>
<dbReference type="OrthoDB" id="453317at2"/>
<dbReference type="InterPro" id="IPR026374">
    <property type="entry name" value="Cyano_PEP"/>
</dbReference>
<dbReference type="RefSeq" id="WP_006103929.1">
    <property type="nucleotide sequence ID" value="NZ_DS989861.1"/>
</dbReference>
<dbReference type="NCBIfam" id="NF041928">
    <property type="entry name" value="choice_anch_W"/>
    <property type="match status" value="1"/>
</dbReference>
<gene>
    <name evidence="2" type="ORF">MC7420_3245</name>
</gene>
<dbReference type="NCBIfam" id="TIGR04155">
    <property type="entry name" value="cyano_PEP"/>
    <property type="match status" value="1"/>
</dbReference>